<feature type="transmembrane region" description="Helical" evidence="1">
    <location>
        <begin position="310"/>
        <end position="329"/>
    </location>
</feature>
<comment type="caution">
    <text evidence="2">The sequence shown here is derived from an EMBL/GenBank/DDBJ whole genome shotgun (WGS) entry which is preliminary data.</text>
</comment>
<dbReference type="EMBL" id="WNKX01000001">
    <property type="protein sequence ID" value="MTW09085.1"/>
    <property type="molecule type" value="Genomic_DNA"/>
</dbReference>
<dbReference type="PANTHER" id="PTHR43471">
    <property type="entry name" value="ABC TRANSPORTER PERMEASE"/>
    <property type="match status" value="1"/>
</dbReference>
<evidence type="ECO:0000313" key="3">
    <source>
        <dbReference type="Proteomes" id="UP000472320"/>
    </source>
</evidence>
<feature type="transmembrane region" description="Helical" evidence="1">
    <location>
        <begin position="21"/>
        <end position="41"/>
    </location>
</feature>
<keyword evidence="1" id="KW-1133">Transmembrane helix</keyword>
<keyword evidence="1" id="KW-0472">Membrane</keyword>
<protein>
    <submittedName>
        <fullName evidence="2">ABC transporter permease subunit</fullName>
    </submittedName>
</protein>
<sequence>MMPQFLVVMIKELKEALRDKRTLNIMLMMVFMYPGLVGFMLHNQIEKATKTERTGIDIVMIGAAQAPNLVGYLRQKSVNITERDAMSEADIGKLLGEKKMAAVLKLGDKFGEYYGELRPAPMELWFDSAVEKQSQRRELEAMLRDYGNGIASARLLAHGVSPATLSPFALQRYDTADSLTRSNTRIGFFLGMFFVPVCIFGLAAAIDSTAGERERRSLEVLISQPMRAIDLVAGKWLAAAALAAIGLICELSVAHAVLKYLPLEEIGISWRVDLPTLALVIVAAMPLCLMVGALQVAMAMNSRTFKEAQATAGIVTFIPMLPVLIVPALELNTQNWMYAVPLLSNQTMFQALATGQSLGVLPYVLACALPLLLAAAAVAFAARRMGSEKYVLGV</sequence>
<organism evidence="2 3">
    <name type="scientific">Massilia eburnea</name>
    <dbReference type="NCBI Taxonomy" id="1776165"/>
    <lineage>
        <taxon>Bacteria</taxon>
        <taxon>Pseudomonadati</taxon>
        <taxon>Pseudomonadota</taxon>
        <taxon>Betaproteobacteria</taxon>
        <taxon>Burkholderiales</taxon>
        <taxon>Oxalobacteraceae</taxon>
        <taxon>Telluria group</taxon>
        <taxon>Massilia</taxon>
    </lineage>
</organism>
<feature type="transmembrane region" description="Helical" evidence="1">
    <location>
        <begin position="277"/>
        <end position="298"/>
    </location>
</feature>
<dbReference type="GO" id="GO:0005886">
    <property type="term" value="C:plasma membrane"/>
    <property type="evidence" value="ECO:0007669"/>
    <property type="project" value="UniProtKB-SubCell"/>
</dbReference>
<dbReference type="PANTHER" id="PTHR43471:SF3">
    <property type="entry name" value="ABC TRANSPORTER PERMEASE PROTEIN NATB"/>
    <property type="match status" value="1"/>
</dbReference>
<reference evidence="2 3" key="1">
    <citation type="submission" date="2019-11" db="EMBL/GenBank/DDBJ databases">
        <title>Type strains purchased from KCTC, JCM and DSMZ.</title>
        <authorList>
            <person name="Lu H."/>
        </authorList>
    </citation>
    <scope>NUCLEOTIDE SEQUENCE [LARGE SCALE GENOMIC DNA]</scope>
    <source>
        <strain evidence="2 3">JCM 31587</strain>
    </source>
</reference>
<feature type="transmembrane region" description="Helical" evidence="1">
    <location>
        <begin position="360"/>
        <end position="382"/>
    </location>
</feature>
<dbReference type="Pfam" id="PF12679">
    <property type="entry name" value="ABC2_membrane_2"/>
    <property type="match status" value="1"/>
</dbReference>
<keyword evidence="1" id="KW-0812">Transmembrane</keyword>
<dbReference type="OrthoDB" id="5486437at2"/>
<feature type="transmembrane region" description="Helical" evidence="1">
    <location>
        <begin position="236"/>
        <end position="257"/>
    </location>
</feature>
<proteinExistence type="predicted"/>
<dbReference type="Proteomes" id="UP000472320">
    <property type="component" value="Unassembled WGS sequence"/>
</dbReference>
<dbReference type="AlphaFoldDB" id="A0A6L6QA41"/>
<evidence type="ECO:0000256" key="1">
    <source>
        <dbReference type="SAM" id="Phobius"/>
    </source>
</evidence>
<gene>
    <name evidence="2" type="ORF">GM658_00590</name>
</gene>
<name>A0A6L6QA41_9BURK</name>
<keyword evidence="3" id="KW-1185">Reference proteome</keyword>
<accession>A0A6L6QA41</accession>
<feature type="transmembrane region" description="Helical" evidence="1">
    <location>
        <begin position="186"/>
        <end position="206"/>
    </location>
</feature>
<evidence type="ECO:0000313" key="2">
    <source>
        <dbReference type="EMBL" id="MTW09085.1"/>
    </source>
</evidence>
<dbReference type="RefSeq" id="WP_155452074.1">
    <property type="nucleotide sequence ID" value="NZ_WNKX01000001.1"/>
</dbReference>
<dbReference type="GO" id="GO:0140359">
    <property type="term" value="F:ABC-type transporter activity"/>
    <property type="evidence" value="ECO:0007669"/>
    <property type="project" value="InterPro"/>
</dbReference>